<dbReference type="InterPro" id="IPR017939">
    <property type="entry name" value="G-Glutamylcylcotransferase"/>
</dbReference>
<reference evidence="5 6" key="1">
    <citation type="submission" date="2015-09" db="EMBL/GenBank/DDBJ databases">
        <authorList>
            <consortium name="Pathogen Informatics"/>
        </authorList>
    </citation>
    <scope>NUCLEOTIDE SEQUENCE [LARGE SCALE GENOMIC DNA]</scope>
    <source>
        <strain evidence="5 6">2789STDY5834928</strain>
    </source>
</reference>
<proteinExistence type="predicted"/>
<evidence type="ECO:0000259" key="4">
    <source>
        <dbReference type="Pfam" id="PF06094"/>
    </source>
</evidence>
<dbReference type="OrthoDB" id="158990at2"/>
<dbReference type="Gene3D" id="3.10.490.10">
    <property type="entry name" value="Gamma-glutamyl cyclotransferase-like"/>
    <property type="match status" value="1"/>
</dbReference>
<dbReference type="PANTHER" id="PTHR12935:SF0">
    <property type="entry name" value="GAMMA-GLUTAMYLCYCLOTRANSFERASE"/>
    <property type="match status" value="1"/>
</dbReference>
<gene>
    <name evidence="5" type="ORF">ERS852540_00553</name>
</gene>
<keyword evidence="1" id="KW-0456">Lyase</keyword>
<dbReference type="SUPFAM" id="SSF110857">
    <property type="entry name" value="Gamma-glutamyl cyclotransferase-like"/>
    <property type="match status" value="1"/>
</dbReference>
<evidence type="ECO:0000313" key="6">
    <source>
        <dbReference type="Proteomes" id="UP000095662"/>
    </source>
</evidence>
<dbReference type="GO" id="GO:0003839">
    <property type="term" value="F:gamma-glutamylcyclotransferase activity"/>
    <property type="evidence" value="ECO:0007669"/>
    <property type="project" value="InterPro"/>
</dbReference>
<dbReference type="CDD" id="cd06661">
    <property type="entry name" value="GGCT_like"/>
    <property type="match status" value="1"/>
</dbReference>
<evidence type="ECO:0000313" key="5">
    <source>
        <dbReference type="EMBL" id="CUQ82757.1"/>
    </source>
</evidence>
<dbReference type="Pfam" id="PF06094">
    <property type="entry name" value="GGACT"/>
    <property type="match status" value="1"/>
</dbReference>
<evidence type="ECO:0000256" key="2">
    <source>
        <dbReference type="PIRSR" id="PIRSR617939-1"/>
    </source>
</evidence>
<feature type="binding site" evidence="3">
    <location>
        <begin position="9"/>
        <end position="14"/>
    </location>
    <ligand>
        <name>substrate</name>
    </ligand>
</feature>
<name>A0A174ZA78_9FIRM</name>
<dbReference type="STRING" id="39492.ERS852540_00553"/>
<feature type="domain" description="Gamma-glutamylcyclotransferase AIG2-like" evidence="4">
    <location>
        <begin position="9"/>
        <end position="125"/>
    </location>
</feature>
<dbReference type="InterPro" id="IPR009288">
    <property type="entry name" value="AIG2-like_dom"/>
</dbReference>
<evidence type="ECO:0000256" key="3">
    <source>
        <dbReference type="PIRSR" id="PIRSR617939-2"/>
    </source>
</evidence>
<dbReference type="InterPro" id="IPR036568">
    <property type="entry name" value="GGCT-like_sf"/>
</dbReference>
<dbReference type="InterPro" id="IPR013024">
    <property type="entry name" value="GGCT-like"/>
</dbReference>
<evidence type="ECO:0000256" key="1">
    <source>
        <dbReference type="ARBA" id="ARBA00023239"/>
    </source>
</evidence>
<feature type="active site" description="Proton acceptor" evidence="2">
    <location>
        <position position="82"/>
    </location>
</feature>
<sequence length="173" mass="19809">MIKTKEKLYFAYGSNMNLNQMAFRCPDAEVVESVRLEGYRLAFRTNGGGNGVATILPEEGSYVDGVLWRISERDEQHLDHYEGFPFLYGKEPVTVTNQDGVRREIMAYTMNSPYKDKPAMPSVSYLEGILNGCRQNGIDTQTVIEAVRCTQQELPQKVVPHKKQRHPKHKEER</sequence>
<feature type="binding site" evidence="3">
    <location>
        <position position="125"/>
    </location>
    <ligand>
        <name>substrate</name>
    </ligand>
</feature>
<dbReference type="EMBL" id="CZBY01000003">
    <property type="protein sequence ID" value="CUQ82757.1"/>
    <property type="molecule type" value="Genomic_DNA"/>
</dbReference>
<dbReference type="AlphaFoldDB" id="A0A174ZA78"/>
<dbReference type="PANTHER" id="PTHR12935">
    <property type="entry name" value="GAMMA-GLUTAMYLCYCLOTRANSFERASE"/>
    <property type="match status" value="1"/>
</dbReference>
<dbReference type="Proteomes" id="UP000095662">
    <property type="component" value="Unassembled WGS sequence"/>
</dbReference>
<protein>
    <submittedName>
        <fullName evidence="5">AIG2-like family</fullName>
    </submittedName>
</protein>
<organism evidence="5 6">
    <name type="scientific">[Eubacterium] siraeum</name>
    <dbReference type="NCBI Taxonomy" id="39492"/>
    <lineage>
        <taxon>Bacteria</taxon>
        <taxon>Bacillati</taxon>
        <taxon>Bacillota</taxon>
        <taxon>Clostridia</taxon>
        <taxon>Eubacteriales</taxon>
        <taxon>Oscillospiraceae</taxon>
        <taxon>Oscillospiraceae incertae sedis</taxon>
    </lineage>
</organism>
<accession>A0A174ZA78</accession>